<evidence type="ECO:0000256" key="1">
    <source>
        <dbReference type="ARBA" id="ARBA00022618"/>
    </source>
</evidence>
<feature type="domain" description="Cyclin N-terminal" evidence="4">
    <location>
        <begin position="148"/>
        <end position="243"/>
    </location>
</feature>
<dbReference type="InterPro" id="IPR039361">
    <property type="entry name" value="Cyclin"/>
</dbReference>
<dbReference type="Gene3D" id="1.10.472.10">
    <property type="entry name" value="Cyclin-like"/>
    <property type="match status" value="2"/>
</dbReference>
<protein>
    <recommendedName>
        <fullName evidence="4">Cyclin N-terminal domain-containing protein</fullName>
    </recommendedName>
</protein>
<evidence type="ECO:0000313" key="5">
    <source>
        <dbReference type="EMBL" id="PHT84233.1"/>
    </source>
</evidence>
<evidence type="ECO:0000259" key="4">
    <source>
        <dbReference type="Pfam" id="PF00134"/>
    </source>
</evidence>
<dbReference type="SUPFAM" id="SSF47954">
    <property type="entry name" value="Cyclin-like"/>
    <property type="match status" value="1"/>
</dbReference>
<dbReference type="InterPro" id="IPR036915">
    <property type="entry name" value="Cyclin-like_sf"/>
</dbReference>
<dbReference type="PANTHER" id="PTHR10177">
    <property type="entry name" value="CYCLINS"/>
    <property type="match status" value="1"/>
</dbReference>
<dbReference type="GO" id="GO:0000082">
    <property type="term" value="P:G1/S transition of mitotic cell cycle"/>
    <property type="evidence" value="ECO:0000318"/>
    <property type="project" value="GO_Central"/>
</dbReference>
<name>A0A2G2ZQG7_CAPAN</name>
<dbReference type="AlphaFoldDB" id="A0A2G2ZQG7"/>
<gene>
    <name evidence="5" type="ORF">T459_12676</name>
</gene>
<reference evidence="5 6" key="2">
    <citation type="journal article" date="2017" name="Genome Biol.">
        <title>New reference genome sequences of hot pepper reveal the massive evolution of plant disease-resistance genes by retroduplication.</title>
        <authorList>
            <person name="Kim S."/>
            <person name="Park J."/>
            <person name="Yeom S.I."/>
            <person name="Kim Y.M."/>
            <person name="Seo E."/>
            <person name="Kim K.T."/>
            <person name="Kim M.S."/>
            <person name="Lee J.M."/>
            <person name="Cheong K."/>
            <person name="Shin H.S."/>
            <person name="Kim S.B."/>
            <person name="Han K."/>
            <person name="Lee J."/>
            <person name="Park M."/>
            <person name="Lee H.A."/>
            <person name="Lee H.Y."/>
            <person name="Lee Y."/>
            <person name="Oh S."/>
            <person name="Lee J.H."/>
            <person name="Choi E."/>
            <person name="Choi E."/>
            <person name="Lee S.E."/>
            <person name="Jeon J."/>
            <person name="Kim H."/>
            <person name="Choi G."/>
            <person name="Song H."/>
            <person name="Lee J."/>
            <person name="Lee S.C."/>
            <person name="Kwon J.K."/>
            <person name="Lee H.Y."/>
            <person name="Koo N."/>
            <person name="Hong Y."/>
            <person name="Kim R.W."/>
            <person name="Kang W.H."/>
            <person name="Huh J.H."/>
            <person name="Kang B.C."/>
            <person name="Yang T.J."/>
            <person name="Lee Y.H."/>
            <person name="Bennetzen J.L."/>
            <person name="Choi D."/>
        </authorList>
    </citation>
    <scope>NUCLEOTIDE SEQUENCE [LARGE SCALE GENOMIC DNA]</scope>
    <source>
        <strain evidence="6">cv. CM334</strain>
    </source>
</reference>
<proteinExistence type="predicted"/>
<comment type="caution">
    <text evidence="5">The sequence shown here is derived from an EMBL/GenBank/DDBJ whole genome shotgun (WGS) entry which is preliminary data.</text>
</comment>
<dbReference type="GO" id="GO:0016538">
    <property type="term" value="F:cyclin-dependent protein serine/threonine kinase regulator activity"/>
    <property type="evidence" value="ECO:0000318"/>
    <property type="project" value="GO_Central"/>
</dbReference>
<evidence type="ECO:0000256" key="2">
    <source>
        <dbReference type="ARBA" id="ARBA00023306"/>
    </source>
</evidence>
<organism evidence="5 6">
    <name type="scientific">Capsicum annuum</name>
    <name type="common">Capsicum pepper</name>
    <dbReference type="NCBI Taxonomy" id="4072"/>
    <lineage>
        <taxon>Eukaryota</taxon>
        <taxon>Viridiplantae</taxon>
        <taxon>Streptophyta</taxon>
        <taxon>Embryophyta</taxon>
        <taxon>Tracheophyta</taxon>
        <taxon>Spermatophyta</taxon>
        <taxon>Magnoliopsida</taxon>
        <taxon>eudicotyledons</taxon>
        <taxon>Gunneridae</taxon>
        <taxon>Pentapetalae</taxon>
        <taxon>asterids</taxon>
        <taxon>lamiids</taxon>
        <taxon>Solanales</taxon>
        <taxon>Solanaceae</taxon>
        <taxon>Solanoideae</taxon>
        <taxon>Capsiceae</taxon>
        <taxon>Capsicum</taxon>
    </lineage>
</organism>
<reference evidence="5 6" key="1">
    <citation type="journal article" date="2014" name="Nat. Genet.">
        <title>Genome sequence of the hot pepper provides insights into the evolution of pungency in Capsicum species.</title>
        <authorList>
            <person name="Kim S."/>
            <person name="Park M."/>
            <person name="Yeom S.I."/>
            <person name="Kim Y.M."/>
            <person name="Lee J.M."/>
            <person name="Lee H.A."/>
            <person name="Seo E."/>
            <person name="Choi J."/>
            <person name="Cheong K."/>
            <person name="Kim K.T."/>
            <person name="Jung K."/>
            <person name="Lee G.W."/>
            <person name="Oh S.K."/>
            <person name="Bae C."/>
            <person name="Kim S.B."/>
            <person name="Lee H.Y."/>
            <person name="Kim S.Y."/>
            <person name="Kim M.S."/>
            <person name="Kang B.C."/>
            <person name="Jo Y.D."/>
            <person name="Yang H.B."/>
            <person name="Jeong H.J."/>
            <person name="Kang W.H."/>
            <person name="Kwon J.K."/>
            <person name="Shin C."/>
            <person name="Lim J.Y."/>
            <person name="Park J.H."/>
            <person name="Huh J.H."/>
            <person name="Kim J.S."/>
            <person name="Kim B.D."/>
            <person name="Cohen O."/>
            <person name="Paran I."/>
            <person name="Suh M.C."/>
            <person name="Lee S.B."/>
            <person name="Kim Y.K."/>
            <person name="Shin Y."/>
            <person name="Noh S.J."/>
            <person name="Park J."/>
            <person name="Seo Y.S."/>
            <person name="Kwon S.Y."/>
            <person name="Kim H.A."/>
            <person name="Park J.M."/>
            <person name="Kim H.J."/>
            <person name="Choi S.B."/>
            <person name="Bosland P.W."/>
            <person name="Reeves G."/>
            <person name="Jo S.H."/>
            <person name="Lee B.W."/>
            <person name="Cho H.T."/>
            <person name="Choi H.S."/>
            <person name="Lee M.S."/>
            <person name="Yu Y."/>
            <person name="Do Choi Y."/>
            <person name="Park B.S."/>
            <person name="van Deynze A."/>
            <person name="Ashrafi H."/>
            <person name="Hill T."/>
            <person name="Kim W.T."/>
            <person name="Pai H.S."/>
            <person name="Ahn H.K."/>
            <person name="Yeam I."/>
            <person name="Giovannoni J.J."/>
            <person name="Rose J.K."/>
            <person name="Sorensen I."/>
            <person name="Lee S.J."/>
            <person name="Kim R.W."/>
            <person name="Choi I.Y."/>
            <person name="Choi B.S."/>
            <person name="Lim J.S."/>
            <person name="Lee Y.H."/>
            <person name="Choi D."/>
        </authorList>
    </citation>
    <scope>NUCLEOTIDE SEQUENCE [LARGE SCALE GENOMIC DNA]</scope>
    <source>
        <strain evidence="6">cv. CM334</strain>
    </source>
</reference>
<evidence type="ECO:0000256" key="3">
    <source>
        <dbReference type="SAM" id="MobiDB-lite"/>
    </source>
</evidence>
<keyword evidence="2" id="KW-0131">Cell cycle</keyword>
<dbReference type="EMBL" id="AYRZ02000004">
    <property type="protein sequence ID" value="PHT84233.1"/>
    <property type="molecule type" value="Genomic_DNA"/>
</dbReference>
<dbReference type="GO" id="GO:0051301">
    <property type="term" value="P:cell division"/>
    <property type="evidence" value="ECO:0007669"/>
    <property type="project" value="UniProtKB-KW"/>
</dbReference>
<dbReference type="GO" id="GO:0000307">
    <property type="term" value="C:cyclin-dependent protein kinase holoenzyme complex"/>
    <property type="evidence" value="ECO:0000318"/>
    <property type="project" value="GO_Central"/>
</dbReference>
<accession>A0A2G2ZQG7</accession>
<feature type="region of interest" description="Disordered" evidence="3">
    <location>
        <begin position="1"/>
        <end position="60"/>
    </location>
</feature>
<evidence type="ECO:0000313" key="6">
    <source>
        <dbReference type="Proteomes" id="UP000222542"/>
    </source>
</evidence>
<dbReference type="GO" id="GO:0005634">
    <property type="term" value="C:nucleus"/>
    <property type="evidence" value="ECO:0000318"/>
    <property type="project" value="GO_Central"/>
</dbReference>
<dbReference type="STRING" id="4072.A0A2G2ZQG7"/>
<dbReference type="CDD" id="cd20544">
    <property type="entry name" value="CYCLIN_AtCycD-like_rpt2"/>
    <property type="match status" value="1"/>
</dbReference>
<dbReference type="Pfam" id="PF00134">
    <property type="entry name" value="Cyclin_N"/>
    <property type="match status" value="1"/>
</dbReference>
<dbReference type="Gramene" id="PHT84233">
    <property type="protein sequence ID" value="PHT84233"/>
    <property type="gene ID" value="T459_12676"/>
</dbReference>
<dbReference type="GO" id="GO:0005737">
    <property type="term" value="C:cytoplasm"/>
    <property type="evidence" value="ECO:0000318"/>
    <property type="project" value="GO_Central"/>
</dbReference>
<dbReference type="InterPro" id="IPR006671">
    <property type="entry name" value="Cyclin_N"/>
</dbReference>
<keyword evidence="1" id="KW-0132">Cell division</keyword>
<dbReference type="Proteomes" id="UP000222542">
    <property type="component" value="Unassembled WGS sequence"/>
</dbReference>
<sequence length="391" mass="44697">MESSSSSSEEEEQEVQQENGGGDDNNDDDANEMNHMQEEQEEVQQEYGGGDDNYDDDTNEMNHIQEEQGEVQQEYGGDDDNNDDDANEMNQIQFLIDEELDNFGLNDHENPGPNDHQDADIMDDIWEQDVRHRAVLYIVSVSNQQPNVSIFLIKFIRQLLQFRVETLYSAVLYVDRFLFERIIAVGQYREVRLLSVTCLSLVAQVVEGIENVPPLAHYPLGNFVITVDQIREFELLVRGDLNGHMHYVIPFDFIRFFLPRFCRDVPSRDYTRMRIDEVIMSALRDVRIMNHRPSVIAAAATLLAVNRNLTIEQVGIEINALPYNGLILVIDPTGIILMAGWQQQSALPGIQSQTLVTHWCHVRGVVLAKVSRNSTKMIWKRAAELKTATKT</sequence>
<keyword evidence="6" id="KW-1185">Reference proteome</keyword>